<sequence>MLVCTLQLSASVSLGQQVSVQFGESSLGTILENLNHQTGNIFMYNKEDVDDRVSVELNMDRGSLEEVLDEICRQTPFKYEIIDEFVVITKKAPVIEQAVQQKKIIGKVTDKDGASLPGVSVVVKGTTIGVITDIDGNYVIETPEGAVLVFTFVGMKKKEFNVTAGVSEINVVLQNDVSLLGEVTVVSTGYQTMQKEKVTGSVVTIDAKDLETRSVTNVLDNLEGKVTGLVRYNGTTTIRGLGTMNANSDILVVVDGLPIEGSIEDINPYDVENVTILKDAAVAAIYGARASNGVIVITTKRVKGKEKIAVEFSCDLTINEKPDYSYMNYMTPSQQVDWESEYYNWWFSEGNETIENPITTFENDYIAQGTPITPIQYDYYQLAKGIISASQLNAQLADYKQNNFPQQFKDHALLNQVIQQYNLAIRTNNENAQTNLVLNYKTDNSGIINAFNRQLNIFLNGKYNVTKWLDVDYGVNIVTGKVRSHNDNFATDPFNVPSYLKLLNDDGSRAHYSTSRFNMYNPITETTPELYSLKFNHLDELERDFTNTSTLNMRYFGNLTFRVMSGLKFNTMFQYEDNRADVSSYSEAESYTMRWLQNVYTTRFGSEGDYSYTHLLPVGGKLATSQIKSTNYTARAQINYKKAFGKHVIDAIAGTEFRQTRVHGTRGALFGYDEQLQTQQITNMNFADLYNVTSTFLRPLGYSPRDLVYDKYISRAYGLNTDTRHRYASAYVNATYTYNQKYNFFASVRKDYADLFGGDKKYRGRPLWSLGSSWVASNEDFMSDVKFVNALKLRASYGVTGNIDAKTTSVLTAVTGINNDTQLVNASVINPPNSKLRWEKTTTTNIGLDFSLFDNRFRGSLDWYRRKGTDLFARKRLDPSEGFSSVVINNASMLNKGKELSLSYDWIRPVGRDSFAWSSTVTVTQNENKITYVDEVTTSPYSLASGDGFKTGYPVKALYSYQYAGLNDTGQPLWYKADGTLSETSLGSDDIDALVFSGGTEPKLNISFTNEFKYKNFSLSVFAVYYGGHFLRARPIPEPISYPLYRSMPSYVMNSWTPNNTDTDIPASGQYYKTANAVAQLDYSDFLVRPADFIKIRNIVLAYNLPSNIAAKIKASSVKLRFQINNPKTLWTKEDNIYVDPETQGLPIPTSYVFGLNVNF</sequence>
<keyword evidence="4 7" id="KW-0812">Transmembrane</keyword>
<protein>
    <recommendedName>
        <fullName evidence="8">TonB-dependent receptor plug domain-containing protein</fullName>
    </recommendedName>
</protein>
<evidence type="ECO:0000313" key="9">
    <source>
        <dbReference type="EMBL" id="PKQ63412.1"/>
    </source>
</evidence>
<dbReference type="Proteomes" id="UP000233535">
    <property type="component" value="Unassembled WGS sequence"/>
</dbReference>
<evidence type="ECO:0000313" key="10">
    <source>
        <dbReference type="Proteomes" id="UP000233535"/>
    </source>
</evidence>
<evidence type="ECO:0000256" key="2">
    <source>
        <dbReference type="ARBA" id="ARBA00022448"/>
    </source>
</evidence>
<evidence type="ECO:0000259" key="8">
    <source>
        <dbReference type="Pfam" id="PF07715"/>
    </source>
</evidence>
<comment type="caution">
    <text evidence="9">The sequence shown here is derived from an EMBL/GenBank/DDBJ whole genome shotgun (WGS) entry which is preliminary data.</text>
</comment>
<evidence type="ECO:0000256" key="4">
    <source>
        <dbReference type="ARBA" id="ARBA00022692"/>
    </source>
</evidence>
<reference evidence="9 10" key="1">
    <citation type="journal article" date="2017" name="Front. Microbiol.">
        <title>Labilibaculum manganireducens gen. nov., sp. nov. and Labilibaculum filiforme sp. nov., Novel Bacteroidetes Isolated from Subsurface Sediments of the Baltic Sea.</title>
        <authorList>
            <person name="Vandieken V."/>
            <person name="Marshall I.P."/>
            <person name="Niemann H."/>
            <person name="Engelen B."/>
            <person name="Cypionka H."/>
        </authorList>
    </citation>
    <scope>NUCLEOTIDE SEQUENCE [LARGE SCALE GENOMIC DNA]</scope>
    <source>
        <strain evidence="9 10">59.16B</strain>
    </source>
</reference>
<dbReference type="PROSITE" id="PS52016">
    <property type="entry name" value="TONB_DEPENDENT_REC_3"/>
    <property type="match status" value="1"/>
</dbReference>
<keyword evidence="3 7" id="KW-1134">Transmembrane beta strand</keyword>
<dbReference type="InterPro" id="IPR023997">
    <property type="entry name" value="TonB-dep_OMP_SusC/RagA_CS"/>
</dbReference>
<feature type="domain" description="TonB-dependent receptor plug" evidence="8">
    <location>
        <begin position="195"/>
        <end position="294"/>
    </location>
</feature>
<dbReference type="InterPro" id="IPR008969">
    <property type="entry name" value="CarboxyPept-like_regulatory"/>
</dbReference>
<evidence type="ECO:0000256" key="6">
    <source>
        <dbReference type="ARBA" id="ARBA00023237"/>
    </source>
</evidence>
<dbReference type="Gene3D" id="2.170.130.10">
    <property type="entry name" value="TonB-dependent receptor, plug domain"/>
    <property type="match status" value="1"/>
</dbReference>
<dbReference type="NCBIfam" id="TIGR04056">
    <property type="entry name" value="OMP_RagA_SusC"/>
    <property type="match status" value="1"/>
</dbReference>
<dbReference type="SUPFAM" id="SSF49464">
    <property type="entry name" value="Carboxypeptidase regulatory domain-like"/>
    <property type="match status" value="1"/>
</dbReference>
<keyword evidence="10" id="KW-1185">Reference proteome</keyword>
<gene>
    <name evidence="9" type="ORF">BZG02_08485</name>
</gene>
<organism evidence="9 10">
    <name type="scientific">Labilibaculum filiforme</name>
    <dbReference type="NCBI Taxonomy" id="1940526"/>
    <lineage>
        <taxon>Bacteria</taxon>
        <taxon>Pseudomonadati</taxon>
        <taxon>Bacteroidota</taxon>
        <taxon>Bacteroidia</taxon>
        <taxon>Marinilabiliales</taxon>
        <taxon>Marinifilaceae</taxon>
        <taxon>Labilibaculum</taxon>
    </lineage>
</organism>
<dbReference type="Pfam" id="PF07715">
    <property type="entry name" value="Plug"/>
    <property type="match status" value="1"/>
</dbReference>
<evidence type="ECO:0000256" key="7">
    <source>
        <dbReference type="PROSITE-ProRule" id="PRU01360"/>
    </source>
</evidence>
<proteinExistence type="inferred from homology"/>
<comment type="subcellular location">
    <subcellularLocation>
        <location evidence="1 7">Cell outer membrane</location>
        <topology evidence="1 7">Multi-pass membrane protein</topology>
    </subcellularLocation>
</comment>
<name>A0A2N3HZD3_9BACT</name>
<evidence type="ECO:0000256" key="5">
    <source>
        <dbReference type="ARBA" id="ARBA00023136"/>
    </source>
</evidence>
<dbReference type="EMBL" id="MVDD01000005">
    <property type="protein sequence ID" value="PKQ63412.1"/>
    <property type="molecule type" value="Genomic_DNA"/>
</dbReference>
<dbReference type="Gene3D" id="3.55.50.30">
    <property type="match status" value="1"/>
</dbReference>
<dbReference type="InterPro" id="IPR012910">
    <property type="entry name" value="Plug_dom"/>
</dbReference>
<dbReference type="Pfam" id="PF13715">
    <property type="entry name" value="CarbopepD_reg_2"/>
    <property type="match status" value="1"/>
</dbReference>
<dbReference type="InterPro" id="IPR036942">
    <property type="entry name" value="Beta-barrel_TonB_sf"/>
</dbReference>
<keyword evidence="5 7" id="KW-0472">Membrane</keyword>
<dbReference type="SUPFAM" id="SSF56935">
    <property type="entry name" value="Porins"/>
    <property type="match status" value="1"/>
</dbReference>
<dbReference type="InterPro" id="IPR039426">
    <property type="entry name" value="TonB-dep_rcpt-like"/>
</dbReference>
<dbReference type="InterPro" id="IPR037066">
    <property type="entry name" value="Plug_dom_sf"/>
</dbReference>
<dbReference type="Gene3D" id="2.60.40.1120">
    <property type="entry name" value="Carboxypeptidase-like, regulatory domain"/>
    <property type="match status" value="1"/>
</dbReference>
<keyword evidence="2 7" id="KW-0813">Transport</keyword>
<accession>A0A2N3HZD3</accession>
<evidence type="ECO:0000256" key="3">
    <source>
        <dbReference type="ARBA" id="ARBA00022452"/>
    </source>
</evidence>
<comment type="similarity">
    <text evidence="7">Belongs to the TonB-dependent receptor family.</text>
</comment>
<keyword evidence="6 7" id="KW-0998">Cell outer membrane</keyword>
<dbReference type="AlphaFoldDB" id="A0A2N3HZD3"/>
<dbReference type="InterPro" id="IPR023996">
    <property type="entry name" value="TonB-dep_OMP_SusC/RagA"/>
</dbReference>
<evidence type="ECO:0000256" key="1">
    <source>
        <dbReference type="ARBA" id="ARBA00004571"/>
    </source>
</evidence>
<dbReference type="GO" id="GO:0009279">
    <property type="term" value="C:cell outer membrane"/>
    <property type="evidence" value="ECO:0007669"/>
    <property type="project" value="UniProtKB-SubCell"/>
</dbReference>
<dbReference type="Gene3D" id="2.40.170.20">
    <property type="entry name" value="TonB-dependent receptor, beta-barrel domain"/>
    <property type="match status" value="1"/>
</dbReference>
<dbReference type="NCBIfam" id="TIGR04057">
    <property type="entry name" value="SusC_RagA_signa"/>
    <property type="match status" value="1"/>
</dbReference>